<evidence type="ECO:0000313" key="1">
    <source>
        <dbReference type="EMBL" id="GGM39537.1"/>
    </source>
</evidence>
<protein>
    <recommendedName>
        <fullName evidence="3">Head-tail adaptor protein</fullName>
    </recommendedName>
</protein>
<keyword evidence="2" id="KW-1185">Reference proteome</keyword>
<reference evidence="1" key="1">
    <citation type="journal article" date="2014" name="Int. J. Syst. Evol. Microbiol.">
        <title>Complete genome sequence of Corynebacterium casei LMG S-19264T (=DSM 44701T), isolated from a smear-ripened cheese.</title>
        <authorList>
            <consortium name="US DOE Joint Genome Institute (JGI-PGF)"/>
            <person name="Walter F."/>
            <person name="Albersmeier A."/>
            <person name="Kalinowski J."/>
            <person name="Ruckert C."/>
        </authorList>
    </citation>
    <scope>NUCLEOTIDE SEQUENCE</scope>
    <source>
        <strain evidence="1">CGMCC 4.5737</strain>
    </source>
</reference>
<evidence type="ECO:0008006" key="3">
    <source>
        <dbReference type="Google" id="ProtNLM"/>
    </source>
</evidence>
<name>A0A8J3CAL1_9PSEU</name>
<reference evidence="1" key="2">
    <citation type="submission" date="2020-09" db="EMBL/GenBank/DDBJ databases">
        <authorList>
            <person name="Sun Q."/>
            <person name="Zhou Y."/>
        </authorList>
    </citation>
    <scope>NUCLEOTIDE SEQUENCE</scope>
    <source>
        <strain evidence="1">CGMCC 4.5737</strain>
    </source>
</reference>
<dbReference type="EMBL" id="BMMK01000002">
    <property type="protein sequence ID" value="GGM39537.1"/>
    <property type="molecule type" value="Genomic_DNA"/>
</dbReference>
<dbReference type="Proteomes" id="UP000637578">
    <property type="component" value="Unassembled WGS sequence"/>
</dbReference>
<proteinExistence type="predicted"/>
<accession>A0A8J3CAL1</accession>
<organism evidence="1 2">
    <name type="scientific">Longimycelium tulufanense</name>
    <dbReference type="NCBI Taxonomy" id="907463"/>
    <lineage>
        <taxon>Bacteria</taxon>
        <taxon>Bacillati</taxon>
        <taxon>Actinomycetota</taxon>
        <taxon>Actinomycetes</taxon>
        <taxon>Pseudonocardiales</taxon>
        <taxon>Pseudonocardiaceae</taxon>
        <taxon>Longimycelium</taxon>
    </lineage>
</organism>
<sequence length="123" mass="14479">MISHHLLRDVVTVWRPRWATDRYGNRTTSYPRELAAQHPCRLYMTAGREQEKYRETAVTTWFLLLSPEVPIDYHCRVTYKTHSFDVEAVQPRRNWGGVSHLTVRLREVEGWTDGASGDEHGRR</sequence>
<comment type="caution">
    <text evidence="1">The sequence shown here is derived from an EMBL/GenBank/DDBJ whole genome shotgun (WGS) entry which is preliminary data.</text>
</comment>
<gene>
    <name evidence="1" type="ORF">GCM10012275_08010</name>
</gene>
<evidence type="ECO:0000313" key="2">
    <source>
        <dbReference type="Proteomes" id="UP000637578"/>
    </source>
</evidence>
<dbReference type="AlphaFoldDB" id="A0A8J3CAL1"/>